<dbReference type="CDD" id="cd10153">
    <property type="entry name" value="RcnR-FrmR-like_DUF156"/>
    <property type="match status" value="1"/>
</dbReference>
<evidence type="ECO:0000313" key="2">
    <source>
        <dbReference type="EMBL" id="MBC3810193.1"/>
    </source>
</evidence>
<sequence length="95" mass="10980">MSHTIKDKQKLLNRVRRIRGQLESIERALEEEKGCMEILHQITSCRGAMNGLLATVLEDHIRTHLIDAPHDSTEHNEDHTDAREQLIDVVKSYLK</sequence>
<dbReference type="InterPro" id="IPR038390">
    <property type="entry name" value="Metal_Tscrpt_repr_sf"/>
</dbReference>
<protein>
    <submittedName>
        <fullName evidence="2">Metal/formaldehyde-sensitive transcriptional repressor</fullName>
    </submittedName>
</protein>
<proteinExistence type="inferred from homology"/>
<keyword evidence="3" id="KW-1185">Reference proteome</keyword>
<dbReference type="Pfam" id="PF02583">
    <property type="entry name" value="Trns_repr_metal"/>
    <property type="match status" value="1"/>
</dbReference>
<accession>A0ABR6XBU6</accession>
<dbReference type="PANTHER" id="PTHR33677:SF5">
    <property type="entry name" value="TRANSCRIPTIONAL REPRESSOR FRMR"/>
    <property type="match status" value="1"/>
</dbReference>
<evidence type="ECO:0000313" key="3">
    <source>
        <dbReference type="Proteomes" id="UP000637632"/>
    </source>
</evidence>
<dbReference type="Proteomes" id="UP000637632">
    <property type="component" value="Unassembled WGS sequence"/>
</dbReference>
<dbReference type="EMBL" id="JACOFT010000001">
    <property type="protein sequence ID" value="MBC3810193.1"/>
    <property type="molecule type" value="Genomic_DNA"/>
</dbReference>
<dbReference type="Gene3D" id="1.20.58.1000">
    <property type="entry name" value="Metal-sensitive repressor, helix protomer"/>
    <property type="match status" value="1"/>
</dbReference>
<comment type="similarity">
    <text evidence="1">Belongs to the FrmR/RcnR family.</text>
</comment>
<comment type="caution">
    <text evidence="2">The sequence shown here is derived from an EMBL/GenBank/DDBJ whole genome shotgun (WGS) entry which is preliminary data.</text>
</comment>
<organism evidence="2 3">
    <name type="scientific">Undibacterium aquatile</name>
    <dbReference type="NCBI Taxonomy" id="1537398"/>
    <lineage>
        <taxon>Bacteria</taxon>
        <taxon>Pseudomonadati</taxon>
        <taxon>Pseudomonadota</taxon>
        <taxon>Betaproteobacteria</taxon>
        <taxon>Burkholderiales</taxon>
        <taxon>Oxalobacteraceae</taxon>
        <taxon>Undibacterium</taxon>
    </lineage>
</organism>
<gene>
    <name evidence="2" type="ORF">H8K26_01960</name>
</gene>
<name>A0ABR6XBU6_9BURK</name>
<reference evidence="2 3" key="1">
    <citation type="submission" date="2020-08" db="EMBL/GenBank/DDBJ databases">
        <title>Novel species isolated from subtropical streams in China.</title>
        <authorList>
            <person name="Lu H."/>
        </authorList>
    </citation>
    <scope>NUCLEOTIDE SEQUENCE [LARGE SCALE GENOMIC DNA]</scope>
    <source>
        <strain evidence="2 3">CCTCC AB 2015119</strain>
    </source>
</reference>
<evidence type="ECO:0000256" key="1">
    <source>
        <dbReference type="ARBA" id="ARBA00005260"/>
    </source>
</evidence>
<dbReference type="InterPro" id="IPR003735">
    <property type="entry name" value="Metal_Tscrpt_repr"/>
</dbReference>
<dbReference type="PANTHER" id="PTHR33677">
    <property type="entry name" value="TRANSCRIPTIONAL REPRESSOR FRMR-RELATED"/>
    <property type="match status" value="1"/>
</dbReference>
<dbReference type="RefSeq" id="WP_190477000.1">
    <property type="nucleotide sequence ID" value="NZ_JACOFT010000001.1"/>
</dbReference>